<feature type="non-terminal residue" evidence="2">
    <location>
        <position position="1"/>
    </location>
</feature>
<comment type="caution">
    <text evidence="2">The sequence shown here is derived from an EMBL/GenBank/DDBJ whole genome shotgun (WGS) entry which is preliminary data.</text>
</comment>
<organism evidence="2 3">
    <name type="scientific">Ophiophagus hannah</name>
    <name type="common">King cobra</name>
    <name type="synonym">Naja hannah</name>
    <dbReference type="NCBI Taxonomy" id="8665"/>
    <lineage>
        <taxon>Eukaryota</taxon>
        <taxon>Metazoa</taxon>
        <taxon>Chordata</taxon>
        <taxon>Craniata</taxon>
        <taxon>Vertebrata</taxon>
        <taxon>Euteleostomi</taxon>
        <taxon>Lepidosauria</taxon>
        <taxon>Squamata</taxon>
        <taxon>Bifurcata</taxon>
        <taxon>Unidentata</taxon>
        <taxon>Episquamata</taxon>
        <taxon>Toxicofera</taxon>
        <taxon>Serpentes</taxon>
        <taxon>Colubroidea</taxon>
        <taxon>Elapidae</taxon>
        <taxon>Elapinae</taxon>
        <taxon>Ophiophagus</taxon>
    </lineage>
</organism>
<protein>
    <submittedName>
        <fullName evidence="2">Uncharacterized protein</fullName>
    </submittedName>
</protein>
<name>V8NBA7_OPHHA</name>
<dbReference type="Proteomes" id="UP000018936">
    <property type="component" value="Unassembled WGS sequence"/>
</dbReference>
<dbReference type="AlphaFoldDB" id="V8NBA7"/>
<keyword evidence="3" id="KW-1185">Reference proteome</keyword>
<accession>V8NBA7</accession>
<evidence type="ECO:0000313" key="2">
    <source>
        <dbReference type="EMBL" id="ETE59534.1"/>
    </source>
</evidence>
<feature type="region of interest" description="Disordered" evidence="1">
    <location>
        <begin position="41"/>
        <end position="62"/>
    </location>
</feature>
<evidence type="ECO:0000313" key="3">
    <source>
        <dbReference type="Proteomes" id="UP000018936"/>
    </source>
</evidence>
<proteinExistence type="predicted"/>
<feature type="region of interest" description="Disordered" evidence="1">
    <location>
        <begin position="185"/>
        <end position="240"/>
    </location>
</feature>
<evidence type="ECO:0000256" key="1">
    <source>
        <dbReference type="SAM" id="MobiDB-lite"/>
    </source>
</evidence>
<dbReference type="EMBL" id="AZIM01005511">
    <property type="protein sequence ID" value="ETE59534.1"/>
    <property type="molecule type" value="Genomic_DNA"/>
</dbReference>
<reference evidence="2 3" key="1">
    <citation type="journal article" date="2013" name="Proc. Natl. Acad. Sci. U.S.A.">
        <title>The king cobra genome reveals dynamic gene evolution and adaptation in the snake venom system.</title>
        <authorList>
            <person name="Vonk F.J."/>
            <person name="Casewell N.R."/>
            <person name="Henkel C.V."/>
            <person name="Heimberg A.M."/>
            <person name="Jansen H.J."/>
            <person name="McCleary R.J."/>
            <person name="Kerkkamp H.M."/>
            <person name="Vos R.A."/>
            <person name="Guerreiro I."/>
            <person name="Calvete J.J."/>
            <person name="Wuster W."/>
            <person name="Woods A.E."/>
            <person name="Logan J.M."/>
            <person name="Harrison R.A."/>
            <person name="Castoe T.A."/>
            <person name="de Koning A.P."/>
            <person name="Pollock D.D."/>
            <person name="Yandell M."/>
            <person name="Calderon D."/>
            <person name="Renjifo C."/>
            <person name="Currier R.B."/>
            <person name="Salgado D."/>
            <person name="Pla D."/>
            <person name="Sanz L."/>
            <person name="Hyder A.S."/>
            <person name="Ribeiro J.M."/>
            <person name="Arntzen J.W."/>
            <person name="van den Thillart G.E."/>
            <person name="Boetzer M."/>
            <person name="Pirovano W."/>
            <person name="Dirks R.P."/>
            <person name="Spaink H.P."/>
            <person name="Duboule D."/>
            <person name="McGlinn E."/>
            <person name="Kini R.M."/>
            <person name="Richardson M.K."/>
        </authorList>
    </citation>
    <scope>NUCLEOTIDE SEQUENCE</scope>
    <source>
        <tissue evidence="2">Blood</tissue>
    </source>
</reference>
<sequence>MVAGLLVKRNSRGVMIAEEEEEEEEEEEWMDGWKLIKKRNNQELKQGTGSPSMVRRSEQAPQLQEVREREKQQRNVHFSPLSAALGTPFLLQSPLEEGSMMDNSSLLILLSTNVKEGSKSHDILPKRPRGFHFLRTSVSSVPLIRARGMELRWPGQALRPAVYKQIWGARELCRLMKKNITPEGTKWRERDRQTDRDRETEREEREEGEGEGGRRKGERKRGERGRGREEGGGIERGRER</sequence>
<gene>
    <name evidence="2" type="ORF">L345_14736</name>
</gene>